<dbReference type="EMBL" id="LACI01001203">
    <property type="protein sequence ID" value="KJU84995.1"/>
    <property type="molecule type" value="Genomic_DNA"/>
</dbReference>
<dbReference type="InterPro" id="IPR001279">
    <property type="entry name" value="Metallo-B-lactamas"/>
</dbReference>
<dbReference type="PATRIC" id="fig|29290.4.peg.3749"/>
<dbReference type="InterPro" id="IPR035681">
    <property type="entry name" value="ComA-like_MBL"/>
</dbReference>
<comment type="subcellular location">
    <subcellularLocation>
        <location evidence="1">Cell membrane</location>
        <topology evidence="1">Multi-pass membrane protein</topology>
    </subcellularLocation>
</comment>
<dbReference type="Proteomes" id="UP000033423">
    <property type="component" value="Unassembled WGS sequence"/>
</dbReference>
<evidence type="ECO:0000256" key="2">
    <source>
        <dbReference type="ARBA" id="ARBA00022475"/>
    </source>
</evidence>
<dbReference type="CDD" id="cd07731">
    <property type="entry name" value="ComA-like_MBL-fold"/>
    <property type="match status" value="1"/>
</dbReference>
<dbReference type="Gene3D" id="3.60.15.10">
    <property type="entry name" value="Ribonuclease Z/Hydroxyacylglutathione hydrolase-like"/>
    <property type="match status" value="1"/>
</dbReference>
<sequence>MQLRLCWPLLLSSLLSQRPFFTISFQLSFGAVFFIGLAVHRPTGNQLDQVDTTAYKPPAGFIQRLIVALKESLLVSVAASAGTMPIVVYYFHSCSVVTVLANLIVVPYTGFVIMPLVLLSSVVFALSGRFVLVGIINLTTARMLDIIGGMAAIPFASINVPTFAPVLLVLIYLSVFLFYRIRDKRVAWVPMLLVMLLFAGSYFYTGNGEMRIAFLDVGQGDGVVVETPGGHVVVIDTGRTGREVEGYLRYRGKDEIDAIVLSHSDNDHSGGFFRLLDKFKVHSVFDNGQVQYDYNGGLDVRHLKRGNAFTIDGVSFTALHPYGEVYTSATGNEASLVLKVRGRYASVVFTGDVQLQGEEDLLAVGRALKADVLKVSHHGSGNATSAEFLQLVAPELAIISVGRDNHYGLPHRNVITRLRGTRLYRTDRDGTVLLRETAKGLRVNTYANYTLKKAGSLNDELHNIKFLFAVY</sequence>
<dbReference type="InterPro" id="IPR036866">
    <property type="entry name" value="RibonucZ/Hydroxyglut_hydro"/>
</dbReference>
<evidence type="ECO:0000256" key="4">
    <source>
        <dbReference type="ARBA" id="ARBA00022989"/>
    </source>
</evidence>
<dbReference type="InterPro" id="IPR004797">
    <property type="entry name" value="Competence_ComEC/Rec2"/>
</dbReference>
<dbReference type="SMART" id="SM00849">
    <property type="entry name" value="Lactamase_B"/>
    <property type="match status" value="1"/>
</dbReference>
<keyword evidence="3 6" id="KW-0812">Transmembrane</keyword>
<dbReference type="GO" id="GO:0005886">
    <property type="term" value="C:plasma membrane"/>
    <property type="evidence" value="ECO:0007669"/>
    <property type="project" value="UniProtKB-SubCell"/>
</dbReference>
<comment type="caution">
    <text evidence="8">The sequence shown here is derived from an EMBL/GenBank/DDBJ whole genome shotgun (WGS) entry which is preliminary data.</text>
</comment>
<feature type="transmembrane region" description="Helical" evidence="6">
    <location>
        <begin position="130"/>
        <end position="156"/>
    </location>
</feature>
<feature type="domain" description="Metallo-beta-lactamase" evidence="7">
    <location>
        <begin position="219"/>
        <end position="403"/>
    </location>
</feature>
<organism evidence="8 9">
    <name type="scientific">Candidatus Magnetobacterium bavaricum</name>
    <dbReference type="NCBI Taxonomy" id="29290"/>
    <lineage>
        <taxon>Bacteria</taxon>
        <taxon>Pseudomonadati</taxon>
        <taxon>Nitrospirota</taxon>
        <taxon>Thermodesulfovibrionia</taxon>
        <taxon>Thermodesulfovibrionales</taxon>
        <taxon>Candidatus Magnetobacteriaceae</taxon>
        <taxon>Candidatus Magnetobacterium</taxon>
    </lineage>
</organism>
<dbReference type="PANTHER" id="PTHR30619">
    <property type="entry name" value="DNA INTERNALIZATION/COMPETENCE PROTEIN COMEC/REC2"/>
    <property type="match status" value="1"/>
</dbReference>
<keyword evidence="9" id="KW-1185">Reference proteome</keyword>
<dbReference type="GO" id="GO:0030420">
    <property type="term" value="P:establishment of competence for transformation"/>
    <property type="evidence" value="ECO:0007669"/>
    <property type="project" value="InterPro"/>
</dbReference>
<keyword evidence="4 6" id="KW-1133">Transmembrane helix</keyword>
<reference evidence="8 9" key="1">
    <citation type="submission" date="2015-02" db="EMBL/GenBank/DDBJ databases">
        <title>Single-cell genomics of uncultivated deep-branching MTB reveals a conserved set of magnetosome genes.</title>
        <authorList>
            <person name="Kolinko S."/>
            <person name="Richter M."/>
            <person name="Glockner F.O."/>
            <person name="Brachmann A."/>
            <person name="Schuler D."/>
        </authorList>
    </citation>
    <scope>NUCLEOTIDE SEQUENCE [LARGE SCALE GENOMIC DNA]</scope>
    <source>
        <strain evidence="8">TM-1</strain>
    </source>
</reference>
<dbReference type="AlphaFoldDB" id="A0A0F3GSM8"/>
<dbReference type="InterPro" id="IPR004477">
    <property type="entry name" value="ComEC_N"/>
</dbReference>
<keyword evidence="5 6" id="KW-0472">Membrane</keyword>
<name>A0A0F3GSM8_9BACT</name>
<gene>
    <name evidence="8" type="ORF">MBAV_002812</name>
</gene>
<feature type="transmembrane region" description="Helical" evidence="6">
    <location>
        <begin position="186"/>
        <end position="204"/>
    </location>
</feature>
<feature type="transmembrane region" description="Helical" evidence="6">
    <location>
        <begin position="73"/>
        <end position="91"/>
    </location>
</feature>
<feature type="transmembrane region" description="Helical" evidence="6">
    <location>
        <begin position="20"/>
        <end position="39"/>
    </location>
</feature>
<evidence type="ECO:0000259" key="7">
    <source>
        <dbReference type="SMART" id="SM00849"/>
    </source>
</evidence>
<evidence type="ECO:0000256" key="1">
    <source>
        <dbReference type="ARBA" id="ARBA00004651"/>
    </source>
</evidence>
<dbReference type="SUPFAM" id="SSF56281">
    <property type="entry name" value="Metallo-hydrolase/oxidoreductase"/>
    <property type="match status" value="1"/>
</dbReference>
<keyword evidence="2" id="KW-1003">Cell membrane</keyword>
<evidence type="ECO:0000313" key="8">
    <source>
        <dbReference type="EMBL" id="KJU84995.1"/>
    </source>
</evidence>
<evidence type="ECO:0000256" key="5">
    <source>
        <dbReference type="ARBA" id="ARBA00023136"/>
    </source>
</evidence>
<evidence type="ECO:0000256" key="6">
    <source>
        <dbReference type="SAM" id="Phobius"/>
    </source>
</evidence>
<accession>A0A0F3GSM8</accession>
<proteinExistence type="predicted"/>
<dbReference type="InterPro" id="IPR052159">
    <property type="entry name" value="Competence_DNA_uptake"/>
</dbReference>
<dbReference type="Pfam" id="PF03772">
    <property type="entry name" value="Competence"/>
    <property type="match status" value="1"/>
</dbReference>
<evidence type="ECO:0000313" key="9">
    <source>
        <dbReference type="Proteomes" id="UP000033423"/>
    </source>
</evidence>
<dbReference type="NCBIfam" id="TIGR00361">
    <property type="entry name" value="ComEC_Rec2"/>
    <property type="match status" value="1"/>
</dbReference>
<feature type="transmembrane region" description="Helical" evidence="6">
    <location>
        <begin position="162"/>
        <end position="179"/>
    </location>
</feature>
<protein>
    <submittedName>
        <fullName evidence="8">Competence protein ComEC/Rec2</fullName>
    </submittedName>
</protein>
<feature type="transmembrane region" description="Helical" evidence="6">
    <location>
        <begin position="97"/>
        <end position="118"/>
    </location>
</feature>
<evidence type="ECO:0000256" key="3">
    <source>
        <dbReference type="ARBA" id="ARBA00022692"/>
    </source>
</evidence>
<dbReference type="Pfam" id="PF00753">
    <property type="entry name" value="Lactamase_B"/>
    <property type="match status" value="1"/>
</dbReference>
<dbReference type="PANTHER" id="PTHR30619:SF1">
    <property type="entry name" value="RECOMBINATION PROTEIN 2"/>
    <property type="match status" value="1"/>
</dbReference>